<evidence type="ECO:0000256" key="1">
    <source>
        <dbReference type="ARBA" id="ARBA00023015"/>
    </source>
</evidence>
<feature type="domain" description="HTH tetR-type" evidence="5">
    <location>
        <begin position="21"/>
        <end position="81"/>
    </location>
</feature>
<evidence type="ECO:0000256" key="2">
    <source>
        <dbReference type="ARBA" id="ARBA00023125"/>
    </source>
</evidence>
<evidence type="ECO:0000256" key="3">
    <source>
        <dbReference type="ARBA" id="ARBA00023163"/>
    </source>
</evidence>
<dbReference type="GO" id="GO:0003700">
    <property type="term" value="F:DNA-binding transcription factor activity"/>
    <property type="evidence" value="ECO:0007669"/>
    <property type="project" value="TreeGrafter"/>
</dbReference>
<sequence>MNIPGKSSRPYATEKRDAKAAETRARLVAAALAILREPGGHMLSLDAVAKAAGVTRLTVYNQFGSRNGLLEAAFDAVAEQGNLASLADAMAMPEPRGALAGVVRTFCDFWMAHDGLGGIFAAAAQDAELGAALAARNARRRALLGVLVDRQGVAAGQAKADMVDLLFTLTSFATFSSLRNEQRDGAAVCALLLPLCDRILSGAADTAPSG</sequence>
<dbReference type="PANTHER" id="PTHR30055:SF234">
    <property type="entry name" value="HTH-TYPE TRANSCRIPTIONAL REGULATOR BETI"/>
    <property type="match status" value="1"/>
</dbReference>
<dbReference type="PROSITE" id="PS50977">
    <property type="entry name" value="HTH_TETR_2"/>
    <property type="match status" value="1"/>
</dbReference>
<comment type="caution">
    <text evidence="6">The sequence shown here is derived from an EMBL/GenBank/DDBJ whole genome shotgun (WGS) entry which is preliminary data.</text>
</comment>
<evidence type="ECO:0000259" key="5">
    <source>
        <dbReference type="PROSITE" id="PS50977"/>
    </source>
</evidence>
<dbReference type="PRINTS" id="PR00455">
    <property type="entry name" value="HTHTETR"/>
</dbReference>
<accession>A0A7X5V260</accession>
<organism evidence="6 7">
    <name type="scientific">Sphingomonas leidyi</name>
    <dbReference type="NCBI Taxonomy" id="68569"/>
    <lineage>
        <taxon>Bacteria</taxon>
        <taxon>Pseudomonadati</taxon>
        <taxon>Pseudomonadota</taxon>
        <taxon>Alphaproteobacteria</taxon>
        <taxon>Sphingomonadales</taxon>
        <taxon>Sphingomonadaceae</taxon>
        <taxon>Sphingomonas</taxon>
    </lineage>
</organism>
<dbReference type="AlphaFoldDB" id="A0A7X5V260"/>
<dbReference type="Proteomes" id="UP000564677">
    <property type="component" value="Unassembled WGS sequence"/>
</dbReference>
<dbReference type="GO" id="GO:0000976">
    <property type="term" value="F:transcription cis-regulatory region binding"/>
    <property type="evidence" value="ECO:0007669"/>
    <property type="project" value="TreeGrafter"/>
</dbReference>
<dbReference type="EMBL" id="JAASQV010000003">
    <property type="protein sequence ID" value="NIJ66515.1"/>
    <property type="molecule type" value="Genomic_DNA"/>
</dbReference>
<gene>
    <name evidence="6" type="ORF">FHR20_003488</name>
</gene>
<protein>
    <submittedName>
        <fullName evidence="6">AcrR family transcriptional regulator</fullName>
    </submittedName>
</protein>
<dbReference type="RefSeq" id="WP_208413696.1">
    <property type="nucleotide sequence ID" value="NZ_JAASQV010000003.1"/>
</dbReference>
<dbReference type="Pfam" id="PF00440">
    <property type="entry name" value="TetR_N"/>
    <property type="match status" value="1"/>
</dbReference>
<dbReference type="PANTHER" id="PTHR30055">
    <property type="entry name" value="HTH-TYPE TRANSCRIPTIONAL REGULATOR RUTR"/>
    <property type="match status" value="1"/>
</dbReference>
<feature type="DNA-binding region" description="H-T-H motif" evidence="4">
    <location>
        <begin position="44"/>
        <end position="63"/>
    </location>
</feature>
<name>A0A7X5V260_9SPHN</name>
<keyword evidence="7" id="KW-1185">Reference proteome</keyword>
<evidence type="ECO:0000256" key="4">
    <source>
        <dbReference type="PROSITE-ProRule" id="PRU00335"/>
    </source>
</evidence>
<keyword evidence="3" id="KW-0804">Transcription</keyword>
<keyword evidence="2 4" id="KW-0238">DNA-binding</keyword>
<reference evidence="6 7" key="1">
    <citation type="submission" date="2020-03" db="EMBL/GenBank/DDBJ databases">
        <title>Genomic Encyclopedia of Type Strains, Phase IV (KMG-IV): sequencing the most valuable type-strain genomes for metagenomic binning, comparative biology and taxonomic classification.</title>
        <authorList>
            <person name="Goeker M."/>
        </authorList>
    </citation>
    <scope>NUCLEOTIDE SEQUENCE [LARGE SCALE GENOMIC DNA]</scope>
    <source>
        <strain evidence="6 7">DSM 4733</strain>
    </source>
</reference>
<dbReference type="InterPro" id="IPR009057">
    <property type="entry name" value="Homeodomain-like_sf"/>
</dbReference>
<proteinExistence type="predicted"/>
<keyword evidence="1" id="KW-0805">Transcription regulation</keyword>
<dbReference type="InterPro" id="IPR001647">
    <property type="entry name" value="HTH_TetR"/>
</dbReference>
<evidence type="ECO:0000313" key="6">
    <source>
        <dbReference type="EMBL" id="NIJ66515.1"/>
    </source>
</evidence>
<dbReference type="Gene3D" id="1.10.357.10">
    <property type="entry name" value="Tetracycline Repressor, domain 2"/>
    <property type="match status" value="1"/>
</dbReference>
<dbReference type="InterPro" id="IPR050109">
    <property type="entry name" value="HTH-type_TetR-like_transc_reg"/>
</dbReference>
<evidence type="ECO:0000313" key="7">
    <source>
        <dbReference type="Proteomes" id="UP000564677"/>
    </source>
</evidence>
<dbReference type="SUPFAM" id="SSF46689">
    <property type="entry name" value="Homeodomain-like"/>
    <property type="match status" value="1"/>
</dbReference>